<feature type="compositionally biased region" description="Basic and acidic residues" evidence="1">
    <location>
        <begin position="423"/>
        <end position="510"/>
    </location>
</feature>
<feature type="compositionally biased region" description="Acidic residues" evidence="1">
    <location>
        <begin position="111"/>
        <end position="123"/>
    </location>
</feature>
<feature type="compositionally biased region" description="Basic and acidic residues" evidence="1">
    <location>
        <begin position="124"/>
        <end position="145"/>
    </location>
</feature>
<evidence type="ECO:0000313" key="2">
    <source>
        <dbReference type="Proteomes" id="UP000694888"/>
    </source>
</evidence>
<evidence type="ECO:0000256" key="1">
    <source>
        <dbReference type="SAM" id="MobiDB-lite"/>
    </source>
</evidence>
<protein>
    <submittedName>
        <fullName evidence="3">Inner centromere protein isoform X1</fullName>
    </submittedName>
</protein>
<feature type="compositionally biased region" description="Basic residues" evidence="1">
    <location>
        <begin position="565"/>
        <end position="577"/>
    </location>
</feature>
<reference evidence="3" key="1">
    <citation type="submission" date="2025-08" db="UniProtKB">
        <authorList>
            <consortium name="RefSeq"/>
        </authorList>
    </citation>
    <scope>IDENTIFICATION</scope>
</reference>
<feature type="region of interest" description="Disordered" evidence="1">
    <location>
        <begin position="103"/>
        <end position="239"/>
    </location>
</feature>
<feature type="compositionally biased region" description="Basic and acidic residues" evidence="1">
    <location>
        <begin position="164"/>
        <end position="239"/>
    </location>
</feature>
<dbReference type="RefSeq" id="XP_005113228.1">
    <property type="nucleotide sequence ID" value="XM_005113171.3"/>
</dbReference>
<sequence length="577" mass="66244">MGIVQWPIEAVRMSRGYVDRKRRFSDVQESYTDTYAGPEEFVEAGTRGFLVSTLPDKEEFGVDDAIELLRQAAIKLTGGIKAGKKTNVDSGYVRIDFMDPKAVTLLPRPDGEEEEEEEEEEEKKEEGKEEGKEKKTEESDQKESGGTEDTAGGKQESGEEEEKEEGKEKEEESDDKDKKEELDDKEKKEDQEEEKETKEEDKKDSKKEKESESSEKKGTKEEKWSEKSKDGKDKGKEKKTERRYVFMKSSYKFKAFRTEIRNLMFVKSDFPDPCQLAVAAMEIVVARKLSSGDSVSQLMPALGVCEFDLFQLEVMCRRVLGPVFDESLPPKTVSVMLFDKLSEPGSLMLMEVVRNTIWSINPLTCTASPLTEPDLTLRLEVIGSKLIMCCMSQFIKYRQYSPNLLLSLGEGEAEDDDLTHISTEQRREYEERRERKRKQEEERKMREEAKRLKREQEAKERQERRAAEEAKREEERKKKAERKEKAEAEKTKEGEAETDTPKNDEKVKEETGEEGSEPMETDDRPKGRRRSRKSTCEEEETAEVKDSDTGGDAHAGQEEDGGKSARSKRSSSRISRK</sequence>
<dbReference type="InterPro" id="IPR051776">
    <property type="entry name" value="Integrator_subunit_12"/>
</dbReference>
<keyword evidence="2" id="KW-1185">Reference proteome</keyword>
<feature type="region of interest" description="Disordered" evidence="1">
    <location>
        <begin position="413"/>
        <end position="577"/>
    </location>
</feature>
<feature type="compositionally biased region" description="Acidic residues" evidence="1">
    <location>
        <begin position="511"/>
        <end position="520"/>
    </location>
</feature>
<gene>
    <name evidence="3" type="primary">LOC101847243</name>
</gene>
<dbReference type="GeneID" id="101847243"/>
<evidence type="ECO:0000313" key="3">
    <source>
        <dbReference type="RefSeq" id="XP_005113228.1"/>
    </source>
</evidence>
<proteinExistence type="predicted"/>
<name>A0ABM0KAY7_APLCA</name>
<dbReference type="Proteomes" id="UP000694888">
    <property type="component" value="Unplaced"/>
</dbReference>
<dbReference type="PANTHER" id="PTHR13415:SF3">
    <property type="entry name" value="BROMODOMAIN ADJACENT TO ZINC FINGER DOMAIN 2B"/>
    <property type="match status" value="1"/>
</dbReference>
<accession>A0ABM0KAY7</accession>
<organism evidence="2 3">
    <name type="scientific">Aplysia californica</name>
    <name type="common">California sea hare</name>
    <dbReference type="NCBI Taxonomy" id="6500"/>
    <lineage>
        <taxon>Eukaryota</taxon>
        <taxon>Metazoa</taxon>
        <taxon>Spiralia</taxon>
        <taxon>Lophotrochozoa</taxon>
        <taxon>Mollusca</taxon>
        <taxon>Gastropoda</taxon>
        <taxon>Heterobranchia</taxon>
        <taxon>Euthyneura</taxon>
        <taxon>Tectipleura</taxon>
        <taxon>Aplysiida</taxon>
        <taxon>Aplysioidea</taxon>
        <taxon>Aplysiidae</taxon>
        <taxon>Aplysia</taxon>
    </lineage>
</organism>
<dbReference type="PANTHER" id="PTHR13415">
    <property type="entry name" value="NUCLEAR FACTOR-RELATED"/>
    <property type="match status" value="1"/>
</dbReference>